<evidence type="ECO:0000313" key="6">
    <source>
        <dbReference type="EMBL" id="CUS46231.1"/>
    </source>
</evidence>
<dbReference type="InterPro" id="IPR000847">
    <property type="entry name" value="LysR_HTH_N"/>
</dbReference>
<gene>
    <name evidence="6" type="ORF">MGWOODY_Smn3210</name>
</gene>
<keyword evidence="2" id="KW-0805">Transcription regulation</keyword>
<evidence type="ECO:0000256" key="1">
    <source>
        <dbReference type="ARBA" id="ARBA00009437"/>
    </source>
</evidence>
<keyword evidence="4" id="KW-0804">Transcription</keyword>
<dbReference type="PANTHER" id="PTHR30346:SF17">
    <property type="entry name" value="LYSR FAMILY TRANSCRIPTIONAL REGULATOR"/>
    <property type="match status" value="1"/>
</dbReference>
<dbReference type="PRINTS" id="PR00039">
    <property type="entry name" value="HTHLYSR"/>
</dbReference>
<dbReference type="PROSITE" id="PS50931">
    <property type="entry name" value="HTH_LYSR"/>
    <property type="match status" value="1"/>
</dbReference>
<dbReference type="PANTHER" id="PTHR30346">
    <property type="entry name" value="TRANSCRIPTIONAL DUAL REGULATOR HCAR-RELATED"/>
    <property type="match status" value="1"/>
</dbReference>
<evidence type="ECO:0000259" key="5">
    <source>
        <dbReference type="PROSITE" id="PS50931"/>
    </source>
</evidence>
<sequence>MELRHLRYFVAVADELHFGRAAQHLGVSQPPLSQQIRALEDELGVRLFERSSRKVALTEAGRVFLDQARATLTQAEHAVDVAKRAARGDFGRLTVGFNPSAPFVPAVARAIFDFRQRYPEMRIELLELSPGAQVAELAAGEIDISFLRSPTPPLVPPGIIATRVLEERLYIAMRSDHRFARKTSLSFKDLHGEPMIFYSSEQKGSFAGHFLDMLHEVGVEPVLAQDVREISTLFGLVVAGLGTAVLAESLRALQPAGLVYRPLRDKKAISSLWILSAKNAAGVVARQFLDILEASGADVSQQKNPPRNGL</sequence>
<dbReference type="EMBL" id="CZQE01000351">
    <property type="protein sequence ID" value="CUS46231.1"/>
    <property type="molecule type" value="Genomic_DNA"/>
</dbReference>
<dbReference type="GO" id="GO:0003700">
    <property type="term" value="F:DNA-binding transcription factor activity"/>
    <property type="evidence" value="ECO:0007669"/>
    <property type="project" value="InterPro"/>
</dbReference>
<organism evidence="6">
    <name type="scientific">hydrothermal vent metagenome</name>
    <dbReference type="NCBI Taxonomy" id="652676"/>
    <lineage>
        <taxon>unclassified sequences</taxon>
        <taxon>metagenomes</taxon>
        <taxon>ecological metagenomes</taxon>
    </lineage>
</organism>
<protein>
    <submittedName>
        <fullName evidence="6">LysR family transcriptional regulator YnfL</fullName>
    </submittedName>
</protein>
<dbReference type="InterPro" id="IPR036390">
    <property type="entry name" value="WH_DNA-bd_sf"/>
</dbReference>
<dbReference type="SUPFAM" id="SSF53850">
    <property type="entry name" value="Periplasmic binding protein-like II"/>
    <property type="match status" value="1"/>
</dbReference>
<dbReference type="FunFam" id="1.10.10.10:FF:000001">
    <property type="entry name" value="LysR family transcriptional regulator"/>
    <property type="match status" value="1"/>
</dbReference>
<dbReference type="AlphaFoldDB" id="A0A160TNF3"/>
<dbReference type="Gene3D" id="3.40.190.10">
    <property type="entry name" value="Periplasmic binding protein-like II"/>
    <property type="match status" value="2"/>
</dbReference>
<dbReference type="Gene3D" id="1.10.10.10">
    <property type="entry name" value="Winged helix-like DNA-binding domain superfamily/Winged helix DNA-binding domain"/>
    <property type="match status" value="1"/>
</dbReference>
<feature type="domain" description="HTH lysR-type" evidence="5">
    <location>
        <begin position="1"/>
        <end position="58"/>
    </location>
</feature>
<dbReference type="Pfam" id="PF00126">
    <property type="entry name" value="HTH_1"/>
    <property type="match status" value="1"/>
</dbReference>
<proteinExistence type="inferred from homology"/>
<comment type="similarity">
    <text evidence="1">Belongs to the LysR transcriptional regulatory family.</text>
</comment>
<dbReference type="Pfam" id="PF03466">
    <property type="entry name" value="LysR_substrate"/>
    <property type="match status" value="1"/>
</dbReference>
<accession>A0A160TNF3</accession>
<keyword evidence="3" id="KW-0238">DNA-binding</keyword>
<evidence type="ECO:0000256" key="2">
    <source>
        <dbReference type="ARBA" id="ARBA00023015"/>
    </source>
</evidence>
<name>A0A160TNF3_9ZZZZ</name>
<dbReference type="GO" id="GO:0003677">
    <property type="term" value="F:DNA binding"/>
    <property type="evidence" value="ECO:0007669"/>
    <property type="project" value="UniProtKB-KW"/>
</dbReference>
<evidence type="ECO:0000256" key="3">
    <source>
        <dbReference type="ARBA" id="ARBA00023125"/>
    </source>
</evidence>
<dbReference type="InterPro" id="IPR005119">
    <property type="entry name" value="LysR_subst-bd"/>
</dbReference>
<reference evidence="6" key="1">
    <citation type="submission" date="2015-10" db="EMBL/GenBank/DDBJ databases">
        <authorList>
            <person name="Gilbert D.G."/>
        </authorList>
    </citation>
    <scope>NUCLEOTIDE SEQUENCE</scope>
</reference>
<dbReference type="InterPro" id="IPR036388">
    <property type="entry name" value="WH-like_DNA-bd_sf"/>
</dbReference>
<dbReference type="GO" id="GO:0032993">
    <property type="term" value="C:protein-DNA complex"/>
    <property type="evidence" value="ECO:0007669"/>
    <property type="project" value="TreeGrafter"/>
</dbReference>
<dbReference type="SUPFAM" id="SSF46785">
    <property type="entry name" value="Winged helix' DNA-binding domain"/>
    <property type="match status" value="1"/>
</dbReference>
<dbReference type="CDD" id="cd08414">
    <property type="entry name" value="PBP2_LTTR_aromatics_like"/>
    <property type="match status" value="1"/>
</dbReference>
<evidence type="ECO:0000256" key="4">
    <source>
        <dbReference type="ARBA" id="ARBA00023163"/>
    </source>
</evidence>